<dbReference type="InterPro" id="IPR047321">
    <property type="entry name" value="CYCLIN_CCNT2_rpt1"/>
</dbReference>
<feature type="compositionally biased region" description="Basic and acidic residues" evidence="3">
    <location>
        <begin position="584"/>
        <end position="594"/>
    </location>
</feature>
<dbReference type="SUPFAM" id="SSF47954">
    <property type="entry name" value="Cyclin-like"/>
    <property type="match status" value="2"/>
</dbReference>
<gene>
    <name evidence="6" type="primary">CCNT2</name>
</gene>
<dbReference type="Gene3D" id="1.10.472.10">
    <property type="entry name" value="Cyclin-like"/>
    <property type="match status" value="2"/>
</dbReference>
<proteinExistence type="inferred from homology"/>
<dbReference type="InterPro" id="IPR036915">
    <property type="entry name" value="Cyclin-like_sf"/>
</dbReference>
<feature type="domain" description="Cyclin-like" evidence="4">
    <location>
        <begin position="197"/>
        <end position="285"/>
    </location>
</feature>
<feature type="compositionally biased region" description="Low complexity" evidence="3">
    <location>
        <begin position="608"/>
        <end position="618"/>
    </location>
</feature>
<dbReference type="InterPro" id="IPR047322">
    <property type="entry name" value="CYCLIN_CCNT2_rpt2"/>
</dbReference>
<feature type="compositionally biased region" description="Basic and acidic residues" evidence="3">
    <location>
        <begin position="549"/>
        <end position="575"/>
    </location>
</feature>
<feature type="compositionally biased region" description="Low complexity" evidence="3">
    <location>
        <begin position="498"/>
        <end position="509"/>
    </location>
</feature>
<dbReference type="InterPro" id="IPR043198">
    <property type="entry name" value="Cyclin/Ssn8"/>
</dbReference>
<dbReference type="InterPro" id="IPR013763">
    <property type="entry name" value="Cyclin-like_dom"/>
</dbReference>
<evidence type="ECO:0000259" key="4">
    <source>
        <dbReference type="SMART" id="SM00385"/>
    </source>
</evidence>
<evidence type="ECO:0000313" key="6">
    <source>
        <dbReference type="RefSeq" id="XP_072840197.1"/>
    </source>
</evidence>
<evidence type="ECO:0000256" key="2">
    <source>
        <dbReference type="RuleBase" id="RU000383"/>
    </source>
</evidence>
<keyword evidence="1 2" id="KW-0195">Cyclin</keyword>
<reference evidence="5" key="1">
    <citation type="submission" date="2025-05" db="UniProtKB">
        <authorList>
            <consortium name="RefSeq"/>
        </authorList>
    </citation>
    <scope>NUCLEOTIDE SEQUENCE [LARGE SCALE GENOMIC DNA]</scope>
</reference>
<dbReference type="CDD" id="cd20598">
    <property type="entry name" value="CYCLIN_CCNT2_rpt2"/>
    <property type="match status" value="1"/>
</dbReference>
<feature type="compositionally biased region" description="Basic and acidic residues" evidence="3">
    <location>
        <begin position="521"/>
        <end position="535"/>
    </location>
</feature>
<sequence length="759" mass="83135">MEAEEESGAPVAGAVAAAGGGGSVMAAAVAGSGPGASSASRGAGLGSSRWFFTREQLENTPSRRCGVEADKELSYRQQAANLIQDMGQRLNVSQLTINTAIVYMHRFYMHHSFTKFNRNFSQQIISPTALFLAAKVEEQPRKLEHVIKVAHACLHPQEPQLDTKSDAYLQQAQELVILETIMLQTLGFEITIEHPHTDVVKCTQLVRASKDLAQTSYFMATNSLHLTTFCLQYKPTVIACVCIHLACKWSNWEIPVSTDGKHWWEYVDPSVTLELLDELTHEFLQILEKTPSRLKRIRNWRANQAAKKPKGDGQASENSLLGSSLVQNSILVDAVAGVSASANFQKQSTSSFPAPVPLNSGSISVQDSQENLAILAAGMPGTSYTLSAHQEWPQHQEQTRTEQIYSQKQETPMPGGQFNVSFQPGTSMQLHSGLHHRADKLSEHPAAHKPGSKHHAPVIMPQKMSLDKYREKRKLETLELDVREHYVGTEQQYKKHTQSQATSSSSVTSPIKMKIPIANAEKPEKHMLDKKEKAGSLKLRIPIPPTEKNTSKEDLKMKIKVSSSERHSSSDEGSGKSKHSSPHVSKEKHKEHSTNRHHGASHKHSHAHIGGSSSGSSKHISDGLTPAVLRSPVGLSSDGNSSGTSGSSRKRLYSNDASHNHHSKMSKSSKSSGSSSSSSSVKQYVSSLNSVFNLPLPPPPPVTYQVGYGHLSTLVKLDKNPVENGPDASHEYSTNSQHMDYKDTFDMLDSLLSAQGMNM</sequence>
<evidence type="ECO:0000256" key="3">
    <source>
        <dbReference type="SAM" id="MobiDB-lite"/>
    </source>
</evidence>
<dbReference type="PANTHER" id="PTHR10026">
    <property type="entry name" value="CYCLIN"/>
    <property type="match status" value="1"/>
</dbReference>
<dbReference type="Proteomes" id="UP001652642">
    <property type="component" value="Chromosome 1"/>
</dbReference>
<dbReference type="InterPro" id="IPR006671">
    <property type="entry name" value="Cyclin_N"/>
</dbReference>
<dbReference type="GeneID" id="110071861"/>
<evidence type="ECO:0000256" key="1">
    <source>
        <dbReference type="ARBA" id="ARBA00023127"/>
    </source>
</evidence>
<accession>A0ABM5F468</accession>
<name>A0ABM5F468_9SAUR</name>
<keyword evidence="5" id="KW-1185">Reference proteome</keyword>
<dbReference type="CDD" id="cd20596">
    <property type="entry name" value="CYCLIN_CCNT2_rpt1"/>
    <property type="match status" value="1"/>
</dbReference>
<comment type="similarity">
    <text evidence="2">Belongs to the cyclin family.</text>
</comment>
<reference evidence="6" key="2">
    <citation type="submission" date="2025-08" db="UniProtKB">
        <authorList>
            <consortium name="RefSeq"/>
        </authorList>
    </citation>
    <scope>IDENTIFICATION</scope>
</reference>
<feature type="compositionally biased region" description="Basic residues" evidence="3">
    <location>
        <begin position="595"/>
        <end position="607"/>
    </location>
</feature>
<dbReference type="RefSeq" id="XP_072840197.1">
    <property type="nucleotide sequence ID" value="XM_072984096.1"/>
</dbReference>
<organism evidence="5 6">
    <name type="scientific">Pogona vitticeps</name>
    <name type="common">central bearded dragon</name>
    <dbReference type="NCBI Taxonomy" id="103695"/>
    <lineage>
        <taxon>Eukaryota</taxon>
        <taxon>Metazoa</taxon>
        <taxon>Chordata</taxon>
        <taxon>Craniata</taxon>
        <taxon>Vertebrata</taxon>
        <taxon>Euteleostomi</taxon>
        <taxon>Lepidosauria</taxon>
        <taxon>Squamata</taxon>
        <taxon>Bifurcata</taxon>
        <taxon>Unidentata</taxon>
        <taxon>Episquamata</taxon>
        <taxon>Toxicofera</taxon>
        <taxon>Iguania</taxon>
        <taxon>Acrodonta</taxon>
        <taxon>Agamidae</taxon>
        <taxon>Amphibolurinae</taxon>
        <taxon>Pogona</taxon>
    </lineage>
</organism>
<dbReference type="SMART" id="SM00385">
    <property type="entry name" value="CYCLIN"/>
    <property type="match status" value="2"/>
</dbReference>
<evidence type="ECO:0000313" key="5">
    <source>
        <dbReference type="Proteomes" id="UP001652642"/>
    </source>
</evidence>
<feature type="region of interest" description="Disordered" evidence="3">
    <location>
        <begin position="490"/>
        <end position="680"/>
    </location>
</feature>
<dbReference type="Pfam" id="PF21797">
    <property type="entry name" value="CycT2-like_C"/>
    <property type="match status" value="1"/>
</dbReference>
<feature type="compositionally biased region" description="Low complexity" evidence="3">
    <location>
        <begin position="668"/>
        <end position="680"/>
    </location>
</feature>
<feature type="domain" description="Cyclin-like" evidence="4">
    <location>
        <begin position="81"/>
        <end position="184"/>
    </location>
</feature>
<dbReference type="Pfam" id="PF00134">
    <property type="entry name" value="Cyclin_N"/>
    <property type="match status" value="1"/>
</dbReference>
<protein>
    <submittedName>
        <fullName evidence="6">Cyclin-T2 isoform X1</fullName>
    </submittedName>
</protein>
<feature type="compositionally biased region" description="Low complexity" evidence="3">
    <location>
        <begin position="634"/>
        <end position="647"/>
    </location>
</feature>